<comment type="caution">
    <text evidence="1">The sequence shown here is derived from an EMBL/GenBank/DDBJ whole genome shotgun (WGS) entry which is preliminary data.</text>
</comment>
<dbReference type="EMBL" id="BMAV01020029">
    <property type="protein sequence ID" value="GFY73402.1"/>
    <property type="molecule type" value="Genomic_DNA"/>
</dbReference>
<accession>A0A8X7CR51</accession>
<reference evidence="1" key="1">
    <citation type="submission" date="2020-08" db="EMBL/GenBank/DDBJ databases">
        <title>Multicomponent nature underlies the extraordinary mechanical properties of spider dragline silk.</title>
        <authorList>
            <person name="Kono N."/>
            <person name="Nakamura H."/>
            <person name="Mori M."/>
            <person name="Yoshida Y."/>
            <person name="Ohtoshi R."/>
            <person name="Malay A.D."/>
            <person name="Moran D.A.P."/>
            <person name="Tomita M."/>
            <person name="Numata K."/>
            <person name="Arakawa K."/>
        </authorList>
    </citation>
    <scope>NUCLEOTIDE SEQUENCE</scope>
</reference>
<evidence type="ECO:0000313" key="1">
    <source>
        <dbReference type="EMBL" id="GFY73402.1"/>
    </source>
</evidence>
<gene>
    <name evidence="1" type="ORF">TNIN_167091</name>
</gene>
<name>A0A8X7CR51_9ARAC</name>
<organism evidence="1 2">
    <name type="scientific">Trichonephila inaurata madagascariensis</name>
    <dbReference type="NCBI Taxonomy" id="2747483"/>
    <lineage>
        <taxon>Eukaryota</taxon>
        <taxon>Metazoa</taxon>
        <taxon>Ecdysozoa</taxon>
        <taxon>Arthropoda</taxon>
        <taxon>Chelicerata</taxon>
        <taxon>Arachnida</taxon>
        <taxon>Araneae</taxon>
        <taxon>Araneomorphae</taxon>
        <taxon>Entelegynae</taxon>
        <taxon>Araneoidea</taxon>
        <taxon>Nephilidae</taxon>
        <taxon>Trichonephila</taxon>
        <taxon>Trichonephila inaurata</taxon>
    </lineage>
</organism>
<protein>
    <submittedName>
        <fullName evidence="1">Uncharacterized protein</fullName>
    </submittedName>
</protein>
<proteinExistence type="predicted"/>
<dbReference type="AlphaFoldDB" id="A0A8X7CR51"/>
<keyword evidence="2" id="KW-1185">Reference proteome</keyword>
<dbReference type="Proteomes" id="UP000886998">
    <property type="component" value="Unassembled WGS sequence"/>
</dbReference>
<evidence type="ECO:0000313" key="2">
    <source>
        <dbReference type="Proteomes" id="UP000886998"/>
    </source>
</evidence>
<sequence length="113" mass="13009">MLVDARIQSVQLFNYHTIDITRFFPEPTVFTPDMLRKNHTLSANGLKSVFISKDELPPDHFAPKTLIIAGPQYKTRIGRSFRFRMNLSSHSLLLVSKGMQKIVRTLWGNDFDS</sequence>